<feature type="compositionally biased region" description="Polar residues" evidence="2">
    <location>
        <begin position="24"/>
        <end position="33"/>
    </location>
</feature>
<feature type="compositionally biased region" description="Basic and acidic residues" evidence="2">
    <location>
        <begin position="163"/>
        <end position="183"/>
    </location>
</feature>
<accession>A0AAU9JMA3</accession>
<evidence type="ECO:0000313" key="3">
    <source>
        <dbReference type="EMBL" id="CAG9328015.1"/>
    </source>
</evidence>
<feature type="compositionally biased region" description="Basic and acidic residues" evidence="2">
    <location>
        <begin position="90"/>
        <end position="100"/>
    </location>
</feature>
<evidence type="ECO:0000256" key="1">
    <source>
        <dbReference type="SAM" id="Coils"/>
    </source>
</evidence>
<feature type="coiled-coil region" evidence="1">
    <location>
        <begin position="707"/>
        <end position="764"/>
    </location>
</feature>
<feature type="region of interest" description="Disordered" evidence="2">
    <location>
        <begin position="327"/>
        <end position="351"/>
    </location>
</feature>
<feature type="compositionally biased region" description="Basic and acidic residues" evidence="2">
    <location>
        <begin position="135"/>
        <end position="145"/>
    </location>
</feature>
<feature type="compositionally biased region" description="Basic and acidic residues" evidence="2">
    <location>
        <begin position="564"/>
        <end position="635"/>
    </location>
</feature>
<dbReference type="SUPFAM" id="SSF57997">
    <property type="entry name" value="Tropomyosin"/>
    <property type="match status" value="1"/>
</dbReference>
<feature type="compositionally biased region" description="Basic and acidic residues" evidence="2">
    <location>
        <begin position="34"/>
        <end position="45"/>
    </location>
</feature>
<proteinExistence type="predicted"/>
<name>A0AAU9JMA3_9CILI</name>
<dbReference type="PANTHER" id="PTHR45615">
    <property type="entry name" value="MYOSIN HEAVY CHAIN, NON-MUSCLE"/>
    <property type="match status" value="1"/>
</dbReference>
<evidence type="ECO:0000313" key="4">
    <source>
        <dbReference type="Proteomes" id="UP001162131"/>
    </source>
</evidence>
<feature type="compositionally biased region" description="Basic and acidic residues" evidence="2">
    <location>
        <begin position="339"/>
        <end position="351"/>
    </location>
</feature>
<keyword evidence="1" id="KW-0175">Coiled coil</keyword>
<feature type="compositionally biased region" description="Basic and acidic residues" evidence="2">
    <location>
        <begin position="691"/>
        <end position="700"/>
    </location>
</feature>
<evidence type="ECO:0000256" key="2">
    <source>
        <dbReference type="SAM" id="MobiDB-lite"/>
    </source>
</evidence>
<feature type="compositionally biased region" description="Basic and acidic residues" evidence="2">
    <location>
        <begin position="539"/>
        <end position="557"/>
    </location>
</feature>
<dbReference type="Proteomes" id="UP001162131">
    <property type="component" value="Unassembled WGS sequence"/>
</dbReference>
<dbReference type="PANTHER" id="PTHR45615:SF80">
    <property type="entry name" value="GRIP DOMAIN-CONTAINING PROTEIN"/>
    <property type="match status" value="1"/>
</dbReference>
<feature type="compositionally biased region" description="Basic and acidic residues" evidence="2">
    <location>
        <begin position="110"/>
        <end position="121"/>
    </location>
</feature>
<feature type="region of interest" description="Disordered" evidence="2">
    <location>
        <begin position="19"/>
        <end position="45"/>
    </location>
</feature>
<sequence>MELKLKKNWDNSEVIFNMDEVNKNSKPGNTSKVKSPETKDAGLEKHMNSKLFQRFLKKEGVKLQDPSLRAVTKTDERPIKPANKTNPAPKVEENLQKSIEDDPPNFTYQDKFRDPDPKLKSPEPPIMEEDEEEHYSDKPSPRYDRYPPPLEPFDNYEKEEDPYDKMFEHPIFSPKEKPGELKKIPGNKYFSREQSSEELSPYASQNFEKNEYQGRDQQRNLTSGSGRYQRDEDEIDFSPEEHIADGTGKFTNPDYELKGYSEHLNPGESYAYYDEPSIRKQNTKSANIPPTNIPPAQVPQLPQVMPQYPMPPHPYMGYFPMYYNPGMPGPDFKPYESGPETRRKDETEKLKSDYEELLSKKDEEIKKLNRHLENARLDYDELEERMNSGGDLERRFTNMKVERDMLDRKLRTAEEENDNLRHQLDNAKEDLEVFRSQNEDAERNIKNKTQDLERELRASKDTIDDLDRQLIKEKEKNINMTRKLAKKKDKLYQLENDLKRSEATIQRLERDLESARDQATYDARQQRREIESLRRQVDSLSKELENADADTRREVRSSKVSRSARNEITRYAKEEKPLNEDWYKEEKPAKWDEKPLSDQWYKEEKPAKREEQKLSEAWYRDEKPARRDFREDRPKSPLNSYDDAQPPPNQSKKISEQVKARIGATVSTSVSSALSWETNQTAPPPPVKTKNVRDPNKEQTFRNEDSIQNLEDKLLNLQIDKKKLEEEFSKLPEHAKKISIIRRREEVEQELNLLNSNIVTIKNKIRQLQYP</sequence>
<feature type="region of interest" description="Disordered" evidence="2">
    <location>
        <begin position="65"/>
        <end position="262"/>
    </location>
</feature>
<feature type="region of interest" description="Disordered" evidence="2">
    <location>
        <begin position="539"/>
        <end position="700"/>
    </location>
</feature>
<comment type="caution">
    <text evidence="3">The sequence shown here is derived from an EMBL/GenBank/DDBJ whole genome shotgun (WGS) entry which is preliminary data.</text>
</comment>
<gene>
    <name evidence="3" type="ORF">BSTOLATCC_MIC45477</name>
</gene>
<protein>
    <submittedName>
        <fullName evidence="3">Uncharacterized protein</fullName>
    </submittedName>
</protein>
<keyword evidence="4" id="KW-1185">Reference proteome</keyword>
<feature type="compositionally biased region" description="Basic and acidic residues" evidence="2">
    <location>
        <begin position="208"/>
        <end position="218"/>
    </location>
</feature>
<dbReference type="EMBL" id="CAJZBQ010000045">
    <property type="protein sequence ID" value="CAG9328015.1"/>
    <property type="molecule type" value="Genomic_DNA"/>
</dbReference>
<feature type="compositionally biased region" description="Low complexity" evidence="2">
    <location>
        <begin position="664"/>
        <end position="673"/>
    </location>
</feature>
<reference evidence="3" key="1">
    <citation type="submission" date="2021-09" db="EMBL/GenBank/DDBJ databases">
        <authorList>
            <consortium name="AG Swart"/>
            <person name="Singh M."/>
            <person name="Singh A."/>
            <person name="Seah K."/>
            <person name="Emmerich C."/>
        </authorList>
    </citation>
    <scope>NUCLEOTIDE SEQUENCE</scope>
    <source>
        <strain evidence="3">ATCC30299</strain>
    </source>
</reference>
<organism evidence="3 4">
    <name type="scientific">Blepharisma stoltei</name>
    <dbReference type="NCBI Taxonomy" id="1481888"/>
    <lineage>
        <taxon>Eukaryota</taxon>
        <taxon>Sar</taxon>
        <taxon>Alveolata</taxon>
        <taxon>Ciliophora</taxon>
        <taxon>Postciliodesmatophora</taxon>
        <taxon>Heterotrichea</taxon>
        <taxon>Heterotrichida</taxon>
        <taxon>Blepharismidae</taxon>
        <taxon>Blepharisma</taxon>
    </lineage>
</organism>
<dbReference type="AlphaFoldDB" id="A0AAU9JMA3"/>